<proteinExistence type="predicted"/>
<dbReference type="EMBL" id="GDID01006698">
    <property type="protein sequence ID" value="JAP89908.1"/>
    <property type="molecule type" value="Transcribed_RNA"/>
</dbReference>
<organism evidence="1">
    <name type="scientific">Trepomonas sp. PC1</name>
    <dbReference type="NCBI Taxonomy" id="1076344"/>
    <lineage>
        <taxon>Eukaryota</taxon>
        <taxon>Metamonada</taxon>
        <taxon>Diplomonadida</taxon>
        <taxon>Hexamitidae</taxon>
        <taxon>Hexamitinae</taxon>
        <taxon>Trepomonas</taxon>
    </lineage>
</organism>
<dbReference type="AlphaFoldDB" id="A0A146K0A2"/>
<protein>
    <submittedName>
        <fullName evidence="1">Uncharacterized protein</fullName>
    </submittedName>
</protein>
<gene>
    <name evidence="1" type="ORF">TPC1_30597</name>
</gene>
<feature type="non-terminal residue" evidence="1">
    <location>
        <position position="349"/>
    </location>
</feature>
<evidence type="ECO:0000313" key="1">
    <source>
        <dbReference type="EMBL" id="JAP89908.1"/>
    </source>
</evidence>
<name>A0A146K0A2_9EUKA</name>
<sequence length="349" mass="39844">MKKIQSFYQLPFVWSECVLLEQIDQLQYMQQNQIEGLVRCIASQPVELLVVVNAERLTSQHLAIIGSFSRNIILLYNKFKSSEKRAYFIPFIPQGTNGRIFHIGGTSVDIGTSFNCLNNMEMVNFQNYRAGDFKQLFEAIELIPEQDRKSYKDLILQKLDVSEEEVQYDQSKSVKENLISFINLKQNLDLEEFVKTNNIPDETIKAISDELKEELPSHSFFLKWLNKKEPAQPQQQVQQQPADPWGVAPNFGGFNAAPAQVFGGFGAQAAAPFGGFGEPAFGGQAQINLQSVDSIIKNIKKIQNIHQIRNQIFQFSKADQIKLLPHLIKRFSLSDIYVISTFRQDQLQF</sequence>
<accession>A0A146K0A2</accession>
<reference evidence="1" key="1">
    <citation type="submission" date="2015-07" db="EMBL/GenBank/DDBJ databases">
        <title>Adaptation to a free-living lifestyle via gene acquisitions in the diplomonad Trepomonas sp. PC1.</title>
        <authorList>
            <person name="Xu F."/>
            <person name="Jerlstrom-Hultqvist J."/>
            <person name="Kolisko M."/>
            <person name="Simpson A.G.B."/>
            <person name="Roger A.J."/>
            <person name="Svard S.G."/>
            <person name="Andersson J.O."/>
        </authorList>
    </citation>
    <scope>NUCLEOTIDE SEQUENCE</scope>
    <source>
        <strain evidence="1">PC1</strain>
    </source>
</reference>